<evidence type="ECO:0000256" key="4">
    <source>
        <dbReference type="ARBA" id="ARBA00023274"/>
    </source>
</evidence>
<evidence type="ECO:0000256" key="3">
    <source>
        <dbReference type="ARBA" id="ARBA00022980"/>
    </source>
</evidence>
<comment type="caution">
    <text evidence="8">The sequence shown here is derived from an EMBL/GenBank/DDBJ whole genome shotgun (WGS) entry which is preliminary data.</text>
</comment>
<dbReference type="NCBIfam" id="TIGR00029">
    <property type="entry name" value="S20"/>
    <property type="match status" value="1"/>
</dbReference>
<comment type="similarity">
    <text evidence="6">Belongs to the bacterial ribosomal protein bS20 family.</text>
</comment>
<evidence type="ECO:0000256" key="7">
    <source>
        <dbReference type="SAM" id="MobiDB-lite"/>
    </source>
</evidence>
<dbReference type="Proteomes" id="UP000176409">
    <property type="component" value="Unassembled WGS sequence"/>
</dbReference>
<dbReference type="GO" id="GO:1990904">
    <property type="term" value="C:ribonucleoprotein complex"/>
    <property type="evidence" value="ECO:0007669"/>
    <property type="project" value="UniProtKB-KW"/>
</dbReference>
<evidence type="ECO:0000256" key="6">
    <source>
        <dbReference type="HAMAP-Rule" id="MF_00500"/>
    </source>
</evidence>
<keyword evidence="1 6" id="KW-0699">rRNA-binding</keyword>
<accession>A0A1F6AWT9</accession>
<keyword evidence="3 6" id="KW-0689">Ribosomal protein</keyword>
<dbReference type="EMBL" id="MFJZ01000057">
    <property type="protein sequence ID" value="OGG29154.1"/>
    <property type="molecule type" value="Genomic_DNA"/>
</dbReference>
<dbReference type="AlphaFoldDB" id="A0A1F6AWT9"/>
<dbReference type="GO" id="GO:0019843">
    <property type="term" value="F:rRNA binding"/>
    <property type="evidence" value="ECO:0007669"/>
    <property type="project" value="UniProtKB-UniRule"/>
</dbReference>
<dbReference type="SUPFAM" id="SSF46992">
    <property type="entry name" value="Ribosomal protein S20"/>
    <property type="match status" value="1"/>
</dbReference>
<evidence type="ECO:0000256" key="1">
    <source>
        <dbReference type="ARBA" id="ARBA00022730"/>
    </source>
</evidence>
<comment type="function">
    <text evidence="6">Binds directly to 16S ribosomal RNA.</text>
</comment>
<proteinExistence type="inferred from homology"/>
<dbReference type="STRING" id="1798396.A2973_01545"/>
<protein>
    <recommendedName>
        <fullName evidence="5 6">Small ribosomal subunit protein bS20</fullName>
    </recommendedName>
</protein>
<sequence>MPVTKQAEKKRRHDRKAHEKNNLVRETMKGLIKSMRRTPSKKSLGSVFRVIDKAAKKNIIHPNKAARLKSRLTKLLGKK</sequence>
<feature type="region of interest" description="Disordered" evidence="7">
    <location>
        <begin position="1"/>
        <end position="22"/>
    </location>
</feature>
<dbReference type="GO" id="GO:0006412">
    <property type="term" value="P:translation"/>
    <property type="evidence" value="ECO:0007669"/>
    <property type="project" value="UniProtKB-UniRule"/>
</dbReference>
<dbReference type="GO" id="GO:0005840">
    <property type="term" value="C:ribosome"/>
    <property type="evidence" value="ECO:0007669"/>
    <property type="project" value="UniProtKB-KW"/>
</dbReference>
<reference evidence="8 9" key="1">
    <citation type="journal article" date="2016" name="Nat. Commun.">
        <title>Thousands of microbial genomes shed light on interconnected biogeochemical processes in an aquifer system.</title>
        <authorList>
            <person name="Anantharaman K."/>
            <person name="Brown C.T."/>
            <person name="Hug L.A."/>
            <person name="Sharon I."/>
            <person name="Castelle C.J."/>
            <person name="Probst A.J."/>
            <person name="Thomas B.C."/>
            <person name="Singh A."/>
            <person name="Wilkins M.J."/>
            <person name="Karaoz U."/>
            <person name="Brodie E.L."/>
            <person name="Williams K.H."/>
            <person name="Hubbard S.S."/>
            <person name="Banfield J.F."/>
        </authorList>
    </citation>
    <scope>NUCLEOTIDE SEQUENCE [LARGE SCALE GENOMIC DNA]</scope>
</reference>
<evidence type="ECO:0000256" key="5">
    <source>
        <dbReference type="ARBA" id="ARBA00035136"/>
    </source>
</evidence>
<name>A0A1F6AWT9_9BACT</name>
<gene>
    <name evidence="6" type="primary">rpsT</name>
    <name evidence="8" type="ORF">A2973_01545</name>
</gene>
<dbReference type="HAMAP" id="MF_00500">
    <property type="entry name" value="Ribosomal_bS20"/>
    <property type="match status" value="1"/>
</dbReference>
<dbReference type="InterPro" id="IPR002583">
    <property type="entry name" value="Ribosomal_bS20"/>
</dbReference>
<evidence type="ECO:0000313" key="8">
    <source>
        <dbReference type="EMBL" id="OGG29154.1"/>
    </source>
</evidence>
<keyword evidence="2 6" id="KW-0694">RNA-binding</keyword>
<dbReference type="Pfam" id="PF01649">
    <property type="entry name" value="Ribosomal_S20p"/>
    <property type="match status" value="1"/>
</dbReference>
<dbReference type="InterPro" id="IPR036510">
    <property type="entry name" value="Ribosomal_bS20_sf"/>
</dbReference>
<dbReference type="Gene3D" id="1.20.58.110">
    <property type="entry name" value="Ribosomal protein S20"/>
    <property type="match status" value="1"/>
</dbReference>
<evidence type="ECO:0000256" key="2">
    <source>
        <dbReference type="ARBA" id="ARBA00022884"/>
    </source>
</evidence>
<organism evidence="8 9">
    <name type="scientific">Candidatus Gottesmanbacteria bacterium RIFCSPLOWO2_01_FULL_49_10</name>
    <dbReference type="NCBI Taxonomy" id="1798396"/>
    <lineage>
        <taxon>Bacteria</taxon>
        <taxon>Candidatus Gottesmaniibacteriota</taxon>
    </lineage>
</organism>
<evidence type="ECO:0000313" key="9">
    <source>
        <dbReference type="Proteomes" id="UP000176409"/>
    </source>
</evidence>
<keyword evidence="4 6" id="KW-0687">Ribonucleoprotein</keyword>
<dbReference type="GO" id="GO:0003735">
    <property type="term" value="F:structural constituent of ribosome"/>
    <property type="evidence" value="ECO:0007669"/>
    <property type="project" value="InterPro"/>
</dbReference>